<accession>A0AAV1R511</accession>
<name>A0AAV1R511_9ROSI</name>
<keyword evidence="2" id="KW-1185">Reference proteome</keyword>
<sequence>MRRLLSCPSLEEFLVKDCDKSVLFFDDDGDDVFGGGELLPSSRLHSLHIIRCAKVRTKRKGVGVGKGAQSDYQFPQSFSFAKLIITDSFIISVNCRLKRRSTDYSSFLYRGEGVSCISIVFSIFGYALEQEPERACTILKKGEGFKDDKGKILMLAEEAGQIPKKPKNQDTGFENEEINELLLSFAEAGVTMNQQTGLILNRDEETMQTPYRCLALNFASKELANCCKRQVSRRHCAVYTNFQEIQKLLLSFSEAELLLGRYMNFFLSPAEVGAAVVRHKGVDLLVRLEGYNMMPTAEHFYLLKTSDHQMRKDCRFSRTKMPFMISCVILAGDLTNDGLELKLGLGNGDGDIEYEFFHSVSRF</sequence>
<evidence type="ECO:0000313" key="2">
    <source>
        <dbReference type="Proteomes" id="UP001314170"/>
    </source>
</evidence>
<gene>
    <name evidence="1" type="ORF">DCAF_LOCUS6845</name>
</gene>
<protein>
    <recommendedName>
        <fullName evidence="3">FHA domain-containing protein</fullName>
    </recommendedName>
</protein>
<reference evidence="1 2" key="1">
    <citation type="submission" date="2024-01" db="EMBL/GenBank/DDBJ databases">
        <authorList>
            <person name="Waweru B."/>
        </authorList>
    </citation>
    <scope>NUCLEOTIDE SEQUENCE [LARGE SCALE GENOMIC DNA]</scope>
</reference>
<dbReference type="EMBL" id="CAWUPB010000913">
    <property type="protein sequence ID" value="CAK7329097.1"/>
    <property type="molecule type" value="Genomic_DNA"/>
</dbReference>
<dbReference type="AlphaFoldDB" id="A0AAV1R511"/>
<dbReference type="Proteomes" id="UP001314170">
    <property type="component" value="Unassembled WGS sequence"/>
</dbReference>
<organism evidence="1 2">
    <name type="scientific">Dovyalis caffra</name>
    <dbReference type="NCBI Taxonomy" id="77055"/>
    <lineage>
        <taxon>Eukaryota</taxon>
        <taxon>Viridiplantae</taxon>
        <taxon>Streptophyta</taxon>
        <taxon>Embryophyta</taxon>
        <taxon>Tracheophyta</taxon>
        <taxon>Spermatophyta</taxon>
        <taxon>Magnoliopsida</taxon>
        <taxon>eudicotyledons</taxon>
        <taxon>Gunneridae</taxon>
        <taxon>Pentapetalae</taxon>
        <taxon>rosids</taxon>
        <taxon>fabids</taxon>
        <taxon>Malpighiales</taxon>
        <taxon>Salicaceae</taxon>
        <taxon>Flacourtieae</taxon>
        <taxon>Dovyalis</taxon>
    </lineage>
</organism>
<proteinExistence type="predicted"/>
<evidence type="ECO:0008006" key="3">
    <source>
        <dbReference type="Google" id="ProtNLM"/>
    </source>
</evidence>
<evidence type="ECO:0000313" key="1">
    <source>
        <dbReference type="EMBL" id="CAK7329097.1"/>
    </source>
</evidence>
<comment type="caution">
    <text evidence="1">The sequence shown here is derived from an EMBL/GenBank/DDBJ whole genome shotgun (WGS) entry which is preliminary data.</text>
</comment>